<gene>
    <name evidence="3" type="ORF">GA0070607_4948</name>
</gene>
<organism evidence="3 4">
    <name type="scientific">Micromonospora coriariae</name>
    <dbReference type="NCBI Taxonomy" id="285665"/>
    <lineage>
        <taxon>Bacteria</taxon>
        <taxon>Bacillati</taxon>
        <taxon>Actinomycetota</taxon>
        <taxon>Actinomycetes</taxon>
        <taxon>Micromonosporales</taxon>
        <taxon>Micromonosporaceae</taxon>
        <taxon>Micromonospora</taxon>
    </lineage>
</organism>
<dbReference type="RefSeq" id="WP_089020256.1">
    <property type="nucleotide sequence ID" value="NZ_LT607412.1"/>
</dbReference>
<dbReference type="InterPro" id="IPR009317">
    <property type="entry name" value="ChaB"/>
</dbReference>
<sequence>MPARDDVPATLKRSPRKAQDTYVKAHDSAVEEYGEGERAHRTAFAAVKHTFEKVGDHWEPKKGKGPSDRQAARGRGSKAARTAGGADANASKEHLMDVARKLEIRGRSRMTKPQLVEAIQKANKRSTSAASRA</sequence>
<feature type="compositionally biased region" description="Basic and acidic residues" evidence="1">
    <location>
        <begin position="90"/>
        <end position="106"/>
    </location>
</feature>
<dbReference type="InterPro" id="IPR037205">
    <property type="entry name" value="ChaB_sf"/>
</dbReference>
<dbReference type="Pfam" id="PF07498">
    <property type="entry name" value="Rho_N"/>
    <property type="match status" value="1"/>
</dbReference>
<dbReference type="EMBL" id="LT607412">
    <property type="protein sequence ID" value="SCF05492.1"/>
    <property type="molecule type" value="Genomic_DNA"/>
</dbReference>
<dbReference type="OrthoDB" id="3731224at2"/>
<dbReference type="InterPro" id="IPR011112">
    <property type="entry name" value="Rho-like_N"/>
</dbReference>
<evidence type="ECO:0000259" key="2">
    <source>
        <dbReference type="Pfam" id="PF07498"/>
    </source>
</evidence>
<feature type="compositionally biased region" description="Basic and acidic residues" evidence="1">
    <location>
        <begin position="53"/>
        <end position="71"/>
    </location>
</feature>
<keyword evidence="4" id="KW-1185">Reference proteome</keyword>
<dbReference type="GO" id="GO:0006353">
    <property type="term" value="P:DNA-templated transcription termination"/>
    <property type="evidence" value="ECO:0007669"/>
    <property type="project" value="InterPro"/>
</dbReference>
<protein>
    <submittedName>
        <fullName evidence="3">Rho termination factor, N-terminal domain</fullName>
    </submittedName>
</protein>
<accession>A0A1C4XAS6</accession>
<feature type="domain" description="Rho termination factor-like N-terminal" evidence="2">
    <location>
        <begin position="95"/>
        <end position="123"/>
    </location>
</feature>
<proteinExistence type="predicted"/>
<reference evidence="4" key="1">
    <citation type="submission" date="2016-06" db="EMBL/GenBank/DDBJ databases">
        <authorList>
            <person name="Varghese N."/>
            <person name="Submissions Spin"/>
        </authorList>
    </citation>
    <scope>NUCLEOTIDE SEQUENCE [LARGE SCALE GENOMIC DNA]</scope>
    <source>
        <strain evidence="4">DSM 44875</strain>
    </source>
</reference>
<feature type="region of interest" description="Disordered" evidence="1">
    <location>
        <begin position="53"/>
        <end position="133"/>
    </location>
</feature>
<feature type="region of interest" description="Disordered" evidence="1">
    <location>
        <begin position="1"/>
        <end position="25"/>
    </location>
</feature>
<evidence type="ECO:0000313" key="3">
    <source>
        <dbReference type="EMBL" id="SCF05492.1"/>
    </source>
</evidence>
<dbReference type="AlphaFoldDB" id="A0A1C4XAS6"/>
<dbReference type="SUPFAM" id="SSF140376">
    <property type="entry name" value="ChaB-like"/>
    <property type="match status" value="1"/>
</dbReference>
<name>A0A1C4XAS6_9ACTN</name>
<evidence type="ECO:0000256" key="1">
    <source>
        <dbReference type="SAM" id="MobiDB-lite"/>
    </source>
</evidence>
<dbReference type="Pfam" id="PF06150">
    <property type="entry name" value="ChaB"/>
    <property type="match status" value="1"/>
</dbReference>
<dbReference type="Gene3D" id="1.10.1740.70">
    <property type="entry name" value="ChaB"/>
    <property type="match status" value="1"/>
</dbReference>
<evidence type="ECO:0000313" key="4">
    <source>
        <dbReference type="Proteomes" id="UP000198243"/>
    </source>
</evidence>
<feature type="compositionally biased region" description="Low complexity" evidence="1">
    <location>
        <begin position="79"/>
        <end position="89"/>
    </location>
</feature>
<dbReference type="Proteomes" id="UP000198243">
    <property type="component" value="Chromosome I"/>
</dbReference>